<accession>A0A2C9VAT9</accession>
<comment type="caution">
    <text evidence="3">The sequence shown here is derived from an EMBL/GenBank/DDBJ whole genome shotgun (WGS) entry which is preliminary data.</text>
</comment>
<dbReference type="PANTHER" id="PTHR31860:SF5">
    <property type="entry name" value="ARGH (DUF639)"/>
    <property type="match status" value="1"/>
</dbReference>
<dbReference type="Gramene" id="Manes.09G137900.1.v8.1">
    <property type="protein sequence ID" value="Manes.09G137900.1.v8.1.CDS"/>
    <property type="gene ID" value="Manes.09G137900.v8.1"/>
</dbReference>
<dbReference type="EMBL" id="CM004395">
    <property type="protein sequence ID" value="OAY41896.1"/>
    <property type="molecule type" value="Genomic_DNA"/>
</dbReference>
<dbReference type="STRING" id="3983.A0A2C9VAT9"/>
<feature type="transmembrane region" description="Helical" evidence="2">
    <location>
        <begin position="601"/>
        <end position="628"/>
    </location>
</feature>
<dbReference type="OrthoDB" id="1903413at2759"/>
<name>A0A2C9VAT9_MANES</name>
<protein>
    <recommendedName>
        <fullName evidence="5">DUF639 domain-containing protein</fullName>
    </recommendedName>
</protein>
<keyword evidence="1" id="KW-0175">Coiled coil</keyword>
<dbReference type="PANTHER" id="PTHR31860">
    <property type="entry name" value="HEAT-INDUCIBLE TRANSCRIPTION REPRESSOR (DUF639)-RELATED"/>
    <property type="match status" value="1"/>
</dbReference>
<evidence type="ECO:0008006" key="5">
    <source>
        <dbReference type="Google" id="ProtNLM"/>
    </source>
</evidence>
<keyword evidence="2" id="KW-0812">Transmembrane</keyword>
<dbReference type="Proteomes" id="UP000091857">
    <property type="component" value="Chromosome 9"/>
</dbReference>
<dbReference type="AlphaFoldDB" id="A0A2C9VAT9"/>
<sequence>MKHLSAVATDVIQSCARKLDTSVEKLVEEFEGKWKLEAEISGYSRKFVEFCASKTLPEECKNVEEKISDGSFSRFTFDTMLAWEIPSSENEESRMECEGKTREDGKMIPKVAQEEDDIPLFYSDVMPLLINDEPSVGEDAFVWLAALVPFAADVVNGRFTFETLTAPTGNRLFFPAYDKFLKEISKCIKHLQKQTKPKGVELADDEYILHVEGTASSQRVVRHTGGTSWPGRLTLTNYALYFEASGAITYDDALKIDLSKDIEHTVKPTATGPWGAPLFDKAIIYESPELSEGIVLEFPEMTSSTRRDHWLALAKEVMLMHQFLSKYKVKCPIQSWEMHARTILGIIRLHAAREMLRISPPAPTKFLIFALFDELPKGDYVLEELAESLKKVNSGHPCSASSVLRSLNMFVQPLVSSIEVTQTDKECKSDQDNIHSLESAINQAREEAKDVEIAKATAEELKEEGISESVTVLIELLRPLKTVVPWFQEVISWERPHTTIRMIVATLIIVYKEWFGKAIAAFLLWIVSKMLQARLGRVHDKYNEIVVHTGSDQKTTVESIVAAQFGLRTAYELMQASNIAILKIWSIMCSKARKHADMTMVAMSVSAIIFALIPLKYIIMAITLYYFLMTSKLGKYIGNEQGNRRLKEWWDSIPVIPVHIEDKAPQRLT</sequence>
<organism evidence="3 4">
    <name type="scientific">Manihot esculenta</name>
    <name type="common">Cassava</name>
    <name type="synonym">Jatropha manihot</name>
    <dbReference type="NCBI Taxonomy" id="3983"/>
    <lineage>
        <taxon>Eukaryota</taxon>
        <taxon>Viridiplantae</taxon>
        <taxon>Streptophyta</taxon>
        <taxon>Embryophyta</taxon>
        <taxon>Tracheophyta</taxon>
        <taxon>Spermatophyta</taxon>
        <taxon>Magnoliopsida</taxon>
        <taxon>eudicotyledons</taxon>
        <taxon>Gunneridae</taxon>
        <taxon>Pentapetalae</taxon>
        <taxon>rosids</taxon>
        <taxon>fabids</taxon>
        <taxon>Malpighiales</taxon>
        <taxon>Euphorbiaceae</taxon>
        <taxon>Crotonoideae</taxon>
        <taxon>Manihoteae</taxon>
        <taxon>Manihot</taxon>
    </lineage>
</organism>
<feature type="transmembrane region" description="Helical" evidence="2">
    <location>
        <begin position="502"/>
        <end position="527"/>
    </location>
</feature>
<dbReference type="OMA" id="GFMVWAR"/>
<reference evidence="4" key="1">
    <citation type="journal article" date="2016" name="Nat. Biotechnol.">
        <title>Sequencing wild and cultivated cassava and related species reveals extensive interspecific hybridization and genetic diversity.</title>
        <authorList>
            <person name="Bredeson J.V."/>
            <person name="Lyons J.B."/>
            <person name="Prochnik S.E."/>
            <person name="Wu G.A."/>
            <person name="Ha C.M."/>
            <person name="Edsinger-Gonzales E."/>
            <person name="Grimwood J."/>
            <person name="Schmutz J."/>
            <person name="Rabbi I.Y."/>
            <person name="Egesi C."/>
            <person name="Nauluvula P."/>
            <person name="Lebot V."/>
            <person name="Ndunguru J."/>
            <person name="Mkamilo G."/>
            <person name="Bart R.S."/>
            <person name="Setter T.L."/>
            <person name="Gleadow R.M."/>
            <person name="Kulakow P."/>
            <person name="Ferguson M.E."/>
            <person name="Rounsley S."/>
            <person name="Rokhsar D.S."/>
        </authorList>
    </citation>
    <scope>NUCLEOTIDE SEQUENCE [LARGE SCALE GENOMIC DNA]</scope>
    <source>
        <strain evidence="4">cv. AM560-2</strain>
    </source>
</reference>
<keyword evidence="2" id="KW-0472">Membrane</keyword>
<gene>
    <name evidence="3" type="ORF">MANES_09G137900v8</name>
</gene>
<evidence type="ECO:0000256" key="2">
    <source>
        <dbReference type="SAM" id="Phobius"/>
    </source>
</evidence>
<evidence type="ECO:0000313" key="4">
    <source>
        <dbReference type="Proteomes" id="UP000091857"/>
    </source>
</evidence>
<keyword evidence="4" id="KW-1185">Reference proteome</keyword>
<dbReference type="Pfam" id="PF04842">
    <property type="entry name" value="DUF639"/>
    <property type="match status" value="1"/>
</dbReference>
<feature type="coiled-coil region" evidence="1">
    <location>
        <begin position="427"/>
        <end position="464"/>
    </location>
</feature>
<evidence type="ECO:0000256" key="1">
    <source>
        <dbReference type="SAM" id="Coils"/>
    </source>
</evidence>
<dbReference type="InterPro" id="IPR006927">
    <property type="entry name" value="DUF639"/>
</dbReference>
<proteinExistence type="predicted"/>
<keyword evidence="2" id="KW-1133">Transmembrane helix</keyword>
<evidence type="ECO:0000313" key="3">
    <source>
        <dbReference type="EMBL" id="OAY41896.1"/>
    </source>
</evidence>